<dbReference type="GO" id="GO:0019305">
    <property type="term" value="P:dTDP-rhamnose biosynthetic process"/>
    <property type="evidence" value="ECO:0007669"/>
    <property type="project" value="UniProtKB-UniPathway"/>
</dbReference>
<dbReference type="InterPro" id="IPR029903">
    <property type="entry name" value="RmlD-like-bd"/>
</dbReference>
<dbReference type="EMBL" id="SLXK01000028">
    <property type="protein sequence ID" value="TCP23801.1"/>
    <property type="molecule type" value="Genomic_DNA"/>
</dbReference>
<dbReference type="EC" id="1.1.1.133" evidence="2"/>
<keyword evidence="2" id="KW-0560">Oxidoreductase</keyword>
<protein>
    <recommendedName>
        <fullName evidence="2">dTDP-4-dehydrorhamnose reductase</fullName>
        <ecNumber evidence="2">1.1.1.133</ecNumber>
    </recommendedName>
</protein>
<name>A0A4R2NQR5_9BACL</name>
<accession>A0A4R2NQR5</accession>
<reference evidence="4 5" key="1">
    <citation type="submission" date="2019-03" db="EMBL/GenBank/DDBJ databases">
        <title>Genomic Encyclopedia of Type Strains, Phase IV (KMG-IV): sequencing the most valuable type-strain genomes for metagenomic binning, comparative biology and taxonomic classification.</title>
        <authorList>
            <person name="Goeker M."/>
        </authorList>
    </citation>
    <scope>NUCLEOTIDE SEQUENCE [LARGE SCALE GENOMIC DNA]</scope>
    <source>
        <strain evidence="4 5">DSM 19377</strain>
    </source>
</reference>
<gene>
    <name evidence="4" type="ORF">EV207_12824</name>
</gene>
<dbReference type="SUPFAM" id="SSF51735">
    <property type="entry name" value="NAD(P)-binding Rossmann-fold domains"/>
    <property type="match status" value="1"/>
</dbReference>
<dbReference type="InterPro" id="IPR036291">
    <property type="entry name" value="NAD(P)-bd_dom_sf"/>
</dbReference>
<feature type="domain" description="RmlD-like substrate binding" evidence="3">
    <location>
        <begin position="1"/>
        <end position="238"/>
    </location>
</feature>
<dbReference type="AlphaFoldDB" id="A0A4R2NQR5"/>
<comment type="function">
    <text evidence="2">Catalyzes the reduction of dTDP-6-deoxy-L-lyxo-4-hexulose to yield dTDP-L-rhamnose.</text>
</comment>
<dbReference type="GO" id="GO:0008831">
    <property type="term" value="F:dTDP-4-dehydrorhamnose reductase activity"/>
    <property type="evidence" value="ECO:0007669"/>
    <property type="project" value="UniProtKB-EC"/>
</dbReference>
<dbReference type="InterPro" id="IPR005913">
    <property type="entry name" value="dTDP_dehydrorham_reduct"/>
</dbReference>
<dbReference type="UniPathway" id="UPA00124"/>
<dbReference type="GO" id="GO:0005829">
    <property type="term" value="C:cytosol"/>
    <property type="evidence" value="ECO:0007669"/>
    <property type="project" value="TreeGrafter"/>
</dbReference>
<evidence type="ECO:0000313" key="4">
    <source>
        <dbReference type="EMBL" id="TCP23801.1"/>
    </source>
</evidence>
<sequence>MRILVLGGNGMAGHLIANYLSENTNHNILVTSRKKNDANHIFLEATNLSSVHALLSKIKPDIVINCIGILNESASKNIREAILINSALPHGVAKHLEQYGGKLIHISTDCVYSGLKGAYTETDEPDGTSIYARTKALGEIKDSRHLTIRTSIIGPEIKEGIGLFKWFMEQKGSIDGYKDVLWNGVTTLELAKFITKGIEMDAKGLYHLTAPERISKFGLLTLIQTVFSKDDVVIHPVNEPVCNRTLLNTRRDIAYQTPGYLTMIKELKQWIDAS</sequence>
<evidence type="ECO:0000313" key="5">
    <source>
        <dbReference type="Proteomes" id="UP000295416"/>
    </source>
</evidence>
<evidence type="ECO:0000259" key="3">
    <source>
        <dbReference type="Pfam" id="PF04321"/>
    </source>
</evidence>
<dbReference type="PANTHER" id="PTHR10491:SF4">
    <property type="entry name" value="METHIONINE ADENOSYLTRANSFERASE 2 SUBUNIT BETA"/>
    <property type="match status" value="1"/>
</dbReference>
<evidence type="ECO:0000256" key="1">
    <source>
        <dbReference type="ARBA" id="ARBA00010944"/>
    </source>
</evidence>
<dbReference type="PANTHER" id="PTHR10491">
    <property type="entry name" value="DTDP-4-DEHYDRORHAMNOSE REDUCTASE"/>
    <property type="match status" value="1"/>
</dbReference>
<keyword evidence="2" id="KW-0521">NADP</keyword>
<keyword evidence="5" id="KW-1185">Reference proteome</keyword>
<comment type="similarity">
    <text evidence="1 2">Belongs to the dTDP-4-dehydrorhamnose reductase family.</text>
</comment>
<dbReference type="RefSeq" id="WP_132747205.1">
    <property type="nucleotide sequence ID" value="NZ_SLXK01000028.1"/>
</dbReference>
<dbReference type="Gene3D" id="3.40.50.720">
    <property type="entry name" value="NAD(P)-binding Rossmann-like Domain"/>
    <property type="match status" value="1"/>
</dbReference>
<comment type="caution">
    <text evidence="4">The sequence shown here is derived from an EMBL/GenBank/DDBJ whole genome shotgun (WGS) entry which is preliminary data.</text>
</comment>
<comment type="pathway">
    <text evidence="2">Carbohydrate biosynthesis; dTDP-L-rhamnose biosynthesis.</text>
</comment>
<dbReference type="OrthoDB" id="9803892at2"/>
<dbReference type="Pfam" id="PF04321">
    <property type="entry name" value="RmlD_sub_bind"/>
    <property type="match status" value="1"/>
</dbReference>
<proteinExistence type="inferred from homology"/>
<dbReference type="Proteomes" id="UP000295416">
    <property type="component" value="Unassembled WGS sequence"/>
</dbReference>
<evidence type="ECO:0000256" key="2">
    <source>
        <dbReference type="RuleBase" id="RU364082"/>
    </source>
</evidence>
<organism evidence="4 5">
    <name type="scientific">Scopulibacillus darangshiensis</name>
    <dbReference type="NCBI Taxonomy" id="442528"/>
    <lineage>
        <taxon>Bacteria</taxon>
        <taxon>Bacillati</taxon>
        <taxon>Bacillota</taxon>
        <taxon>Bacilli</taxon>
        <taxon>Bacillales</taxon>
        <taxon>Sporolactobacillaceae</taxon>
        <taxon>Scopulibacillus</taxon>
    </lineage>
</organism>
<dbReference type="CDD" id="cd05254">
    <property type="entry name" value="dTDP_HR_like_SDR_e"/>
    <property type="match status" value="1"/>
</dbReference>